<dbReference type="EMBL" id="JADCNM010000001">
    <property type="protein sequence ID" value="KAG0501174.1"/>
    <property type="molecule type" value="Genomic_DNA"/>
</dbReference>
<dbReference type="Proteomes" id="UP000636800">
    <property type="component" value="Chromosome 1"/>
</dbReference>
<evidence type="ECO:0000313" key="4">
    <source>
        <dbReference type="Proteomes" id="UP000639772"/>
    </source>
</evidence>
<organism evidence="2 4">
    <name type="scientific">Vanilla planifolia</name>
    <name type="common">Vanilla</name>
    <dbReference type="NCBI Taxonomy" id="51239"/>
    <lineage>
        <taxon>Eukaryota</taxon>
        <taxon>Viridiplantae</taxon>
        <taxon>Streptophyta</taxon>
        <taxon>Embryophyta</taxon>
        <taxon>Tracheophyta</taxon>
        <taxon>Spermatophyta</taxon>
        <taxon>Magnoliopsida</taxon>
        <taxon>Liliopsida</taxon>
        <taxon>Asparagales</taxon>
        <taxon>Orchidaceae</taxon>
        <taxon>Vanilloideae</taxon>
        <taxon>Vanilleae</taxon>
        <taxon>Vanilla</taxon>
    </lineage>
</organism>
<dbReference type="AlphaFoldDB" id="A0A835VHT4"/>
<protein>
    <recommendedName>
        <fullName evidence="5">Protein COFACTOR ASSEMBLY OF COMPLEX C SUBUNIT B CCB2, chloroplastic</fullName>
    </recommendedName>
</protein>
<dbReference type="OrthoDB" id="514937at2759"/>
<evidence type="ECO:0000313" key="3">
    <source>
        <dbReference type="Proteomes" id="UP000636800"/>
    </source>
</evidence>
<proteinExistence type="predicted"/>
<comment type="caution">
    <text evidence="2">The sequence shown here is derived from an EMBL/GenBank/DDBJ whole genome shotgun (WGS) entry which is preliminary data.</text>
</comment>
<dbReference type="Proteomes" id="UP000639772">
    <property type="component" value="Chromosome 1"/>
</dbReference>
<reference evidence="3 4" key="1">
    <citation type="journal article" date="2020" name="Nat. Food">
        <title>A phased Vanilla planifolia genome enables genetic improvement of flavour and production.</title>
        <authorList>
            <person name="Hasing T."/>
            <person name="Tang H."/>
            <person name="Brym M."/>
            <person name="Khazi F."/>
            <person name="Huang T."/>
            <person name="Chambers A.H."/>
        </authorList>
    </citation>
    <scope>NUCLEOTIDE SEQUENCE [LARGE SCALE GENOMIC DNA]</scope>
    <source>
        <tissue evidence="2">Leaf</tissue>
    </source>
</reference>
<dbReference type="EMBL" id="JADCNL010000001">
    <property type="protein sequence ID" value="KAG0496672.1"/>
    <property type="molecule type" value="Genomic_DNA"/>
</dbReference>
<dbReference type="GO" id="GO:0010190">
    <property type="term" value="P:cytochrome b6f complex assembly"/>
    <property type="evidence" value="ECO:0007669"/>
    <property type="project" value="InterPro"/>
</dbReference>
<name>A0A835VHT4_VANPL</name>
<accession>A0A835VHT4</accession>
<dbReference type="InterPro" id="IPR044970">
    <property type="entry name" value="CCB2"/>
</dbReference>
<dbReference type="Pfam" id="PF11152">
    <property type="entry name" value="CCB2_CCB4"/>
    <property type="match status" value="1"/>
</dbReference>
<sequence>MCSCSGLPVTSAVPSPLHVERQPIGRFFSRNLTFKTTGRSWSSLYHGGEASRHRCCFHVFASQGRDFKREQQLKLSVLRFTLGIPGLDESYLPRWIGLAFGSLILLNHFLSSSPTPAQLRSEALGLCLAAFSTTLPYIGEILEGKNQVDRSVLPEGNKQIFIMSENLLDSQKEDLAWATFVLLHNTNAISVFIVVQNASCIRGCWDVRHGTSKSEKLGWFLDKFLELGFLDLKDTLYFPNNLVPELQQILPKGAASVLVQPVFGGTGSLIDGIAGTKGFILLVSSAKYAFNAKDKAWVTTISKKF</sequence>
<dbReference type="InterPro" id="IPR021325">
    <property type="entry name" value="CCB2/CCB4"/>
</dbReference>
<evidence type="ECO:0000313" key="2">
    <source>
        <dbReference type="EMBL" id="KAG0501174.1"/>
    </source>
</evidence>
<evidence type="ECO:0008006" key="5">
    <source>
        <dbReference type="Google" id="ProtNLM"/>
    </source>
</evidence>
<gene>
    <name evidence="2" type="ORF">HPP92_001246</name>
    <name evidence="1" type="ORF">HPP92_001363</name>
</gene>
<dbReference type="PANTHER" id="PTHR36403">
    <property type="entry name" value="PROTEIN COFACTOR ASSEMBLY OF COMPLEX C SUBUNIT B CCB2, CHLOROPLASTIC"/>
    <property type="match status" value="1"/>
</dbReference>
<dbReference type="PANTHER" id="PTHR36403:SF1">
    <property type="entry name" value="PROTEIN COFACTOR ASSEMBLY OF COMPLEX C SUBUNIT B CCB2, CHLOROPLASTIC"/>
    <property type="match status" value="1"/>
</dbReference>
<evidence type="ECO:0000313" key="1">
    <source>
        <dbReference type="EMBL" id="KAG0496672.1"/>
    </source>
</evidence>
<keyword evidence="3" id="KW-1185">Reference proteome</keyword>